<name>A0A6A4X2V7_AMPAM</name>
<keyword evidence="3" id="KW-1185">Reference proteome</keyword>
<evidence type="ECO:0000256" key="1">
    <source>
        <dbReference type="SAM" id="MobiDB-lite"/>
    </source>
</evidence>
<dbReference type="AlphaFoldDB" id="A0A6A4X2V7"/>
<reference evidence="2 3" key="1">
    <citation type="submission" date="2019-07" db="EMBL/GenBank/DDBJ databases">
        <title>Draft genome assembly of a fouling barnacle, Amphibalanus amphitrite (Darwin, 1854): The first reference genome for Thecostraca.</title>
        <authorList>
            <person name="Kim W."/>
        </authorList>
    </citation>
    <scope>NUCLEOTIDE SEQUENCE [LARGE SCALE GENOMIC DNA]</scope>
    <source>
        <strain evidence="2">SNU_AA5</strain>
        <tissue evidence="2">Soma without cirri and trophi</tissue>
    </source>
</reference>
<protein>
    <submittedName>
        <fullName evidence="2">Uncharacterized protein</fullName>
    </submittedName>
</protein>
<dbReference type="EMBL" id="VIIS01000309">
    <property type="protein sequence ID" value="KAF0310430.1"/>
    <property type="molecule type" value="Genomic_DNA"/>
</dbReference>
<proteinExistence type="predicted"/>
<dbReference type="Proteomes" id="UP000440578">
    <property type="component" value="Unassembled WGS sequence"/>
</dbReference>
<organism evidence="2 3">
    <name type="scientific">Amphibalanus amphitrite</name>
    <name type="common">Striped barnacle</name>
    <name type="synonym">Balanus amphitrite</name>
    <dbReference type="NCBI Taxonomy" id="1232801"/>
    <lineage>
        <taxon>Eukaryota</taxon>
        <taxon>Metazoa</taxon>
        <taxon>Ecdysozoa</taxon>
        <taxon>Arthropoda</taxon>
        <taxon>Crustacea</taxon>
        <taxon>Multicrustacea</taxon>
        <taxon>Cirripedia</taxon>
        <taxon>Thoracica</taxon>
        <taxon>Thoracicalcarea</taxon>
        <taxon>Balanomorpha</taxon>
        <taxon>Balanoidea</taxon>
        <taxon>Balanidae</taxon>
        <taxon>Amphibalaninae</taxon>
        <taxon>Amphibalanus</taxon>
    </lineage>
</organism>
<feature type="region of interest" description="Disordered" evidence="1">
    <location>
        <begin position="1"/>
        <end position="21"/>
    </location>
</feature>
<gene>
    <name evidence="2" type="ORF">FJT64_018529</name>
</gene>
<accession>A0A6A4X2V7</accession>
<comment type="caution">
    <text evidence="2">The sequence shown here is derived from an EMBL/GenBank/DDBJ whole genome shotgun (WGS) entry which is preliminary data.</text>
</comment>
<evidence type="ECO:0000313" key="2">
    <source>
        <dbReference type="EMBL" id="KAF0310430.1"/>
    </source>
</evidence>
<sequence>MLRKQEDMLKKEQEDMLRKQEDMLKEQEDMLEEKAMEEEVERALVKARLCKAAESDLDWQLAGDATATSVAAALRSVSECSCTEYGPGRITRPGAVEYDALRARLG</sequence>
<evidence type="ECO:0000313" key="3">
    <source>
        <dbReference type="Proteomes" id="UP000440578"/>
    </source>
</evidence>